<evidence type="ECO:0000256" key="1">
    <source>
        <dbReference type="SAM" id="Phobius"/>
    </source>
</evidence>
<evidence type="ECO:0000313" key="2">
    <source>
        <dbReference type="EMBL" id="KKS43026.1"/>
    </source>
</evidence>
<evidence type="ECO:0008006" key="4">
    <source>
        <dbReference type="Google" id="ProtNLM"/>
    </source>
</evidence>
<feature type="transmembrane region" description="Helical" evidence="1">
    <location>
        <begin position="23"/>
        <end position="45"/>
    </location>
</feature>
<dbReference type="EMBL" id="LCDA01000003">
    <property type="protein sequence ID" value="KKS43026.1"/>
    <property type="molecule type" value="Genomic_DNA"/>
</dbReference>
<sequence>MAKNITKAKHRFPLRELRHLGKLLTRLWPVIALLFVTGLLIFLNFEPNTFLTGWDNLHPEFDIDENLKRALFSVWQEYRGPGLLGGMAHAADLPRVLFAALLLAAKLTPDLIRYITTFLPLVLGPLGVYLLFYNHLFKSKLDAKTIQFASFLGALYYLLNLNTLQTFFVPFETFTWFYGALPWLLYFIITYLQKPTKINLFVLFLISFFSAPSFYVETIFLVFFVAVLPFFVEFLKQQKHKAQHLKTSLLSLFTLVIPHLFWLLPVAFFVITNGTVPEQAKNNLLSSPETYARNLQFATLKDTALMKGYLFNYLDLGQDNKYTYLLSVWRSHLDISIVSLLGFLSFVLVLTGLYYSFKKRFAWTKSFVALLVLCLFFLLGGGLLVNNKIPLIGELFRSPFTKFSIPLSLAYSFFFSIGTIFLLDLFSFLHTRLTYYLTLFTVAFSLVLFMSPAFSGNLISPSMRQPIPQEYFELFAYMKTQDTATRVANFPQFSFWGWESYDWGYRGSGFLWYGLRQPLMDRAFDAWDKNSEKYYEEMSTALYSDNQNAFENILDKYSINWILIDEHLTLPENATDSGLLTLKKYVTGSPKFSLDQKFGNKISLYQVALKDKPQNFISLQSPVGITHPFASLSLRPNTDWTKKGEYLNIASPAVGNEGDTLIIPSLTTSETLLPIRIEYQKLGTSLNLRLTPIIPTIFLDNSQIDLQTQPLTLTIPGTTGTGFILELDKNYFELQLPAEIDSFSDFYPLTTVYLPSHNAFSVSLFSSSEIGSYDLTDRLGEATPEQCYRIRPNRKVEKITTQNGISLIGTDVVGCLSATLPYTTRGNLISLAFTYSSPTLTLASVNISGSDLSAQSLPQPLETKEKPSRARIFTPSTGTLQQVNLLLEAGETRTVKEINYDNIEISVLPLIYSSTASLPLITQKNIVLKNKIERLQVSLLQTDTELDMNETPNSNSLFPESLNCDQWNNGKTIKQVTKDGFLYQSQNASECDILNLRHLPHSLNYLISFDYRFQKGLTPTVCLENHSSRRCDIHERLLKTNQIQSLIQPIANLSEAPGFTLHIYNQSFGNRITSNLIKSISLRPIPLQFLQDISLSSLSTDSSPTITNSTHPYPFLYTANIEGGQGSLSLYQTQSFSWKAIQVSPTDTQTPSWLLSLIVPFVSPFLPKLDPTSTSSWHNSWNLPEGNSNLILVYLPQYLEFFGLTLLVLAPIIALVIFLTLNRYQTKDE</sequence>
<dbReference type="Proteomes" id="UP000033854">
    <property type="component" value="Unassembled WGS sequence"/>
</dbReference>
<name>A0A0G1B9L6_9BACT</name>
<accession>A0A0G1B9L6</accession>
<reference evidence="2 3" key="1">
    <citation type="journal article" date="2015" name="Nature">
        <title>rRNA introns, odd ribosomes, and small enigmatic genomes across a large radiation of phyla.</title>
        <authorList>
            <person name="Brown C.T."/>
            <person name="Hug L.A."/>
            <person name="Thomas B.C."/>
            <person name="Sharon I."/>
            <person name="Castelle C.J."/>
            <person name="Singh A."/>
            <person name="Wilkins M.J."/>
            <person name="Williams K.H."/>
            <person name="Banfield J.F."/>
        </authorList>
    </citation>
    <scope>NUCLEOTIDE SEQUENCE [LARGE SCALE GENOMIC DNA]</scope>
</reference>
<feature type="transmembrane region" description="Helical" evidence="1">
    <location>
        <begin position="367"/>
        <end position="385"/>
    </location>
</feature>
<feature type="transmembrane region" description="Helical" evidence="1">
    <location>
        <begin position="405"/>
        <end position="426"/>
    </location>
</feature>
<feature type="transmembrane region" description="Helical" evidence="1">
    <location>
        <begin position="220"/>
        <end position="236"/>
    </location>
</feature>
<feature type="transmembrane region" description="Helical" evidence="1">
    <location>
        <begin position="335"/>
        <end position="355"/>
    </location>
</feature>
<feature type="transmembrane region" description="Helical" evidence="1">
    <location>
        <begin position="198"/>
        <end position="214"/>
    </location>
</feature>
<evidence type="ECO:0000313" key="3">
    <source>
        <dbReference type="Proteomes" id="UP000033854"/>
    </source>
</evidence>
<organism evidence="2 3">
    <name type="scientific">Candidatus Collierbacteria bacterium GW2011_GWA2_42_17</name>
    <dbReference type="NCBI Taxonomy" id="1618378"/>
    <lineage>
        <taxon>Bacteria</taxon>
        <taxon>Candidatus Collieribacteriota</taxon>
    </lineage>
</organism>
<keyword evidence="1" id="KW-0812">Transmembrane</keyword>
<comment type="caution">
    <text evidence="2">The sequence shown here is derived from an EMBL/GenBank/DDBJ whole genome shotgun (WGS) entry which is preliminary data.</text>
</comment>
<feature type="transmembrane region" description="Helical" evidence="1">
    <location>
        <begin position="248"/>
        <end position="271"/>
    </location>
</feature>
<dbReference type="AlphaFoldDB" id="A0A0G1B9L6"/>
<keyword evidence="1" id="KW-1133">Transmembrane helix</keyword>
<feature type="transmembrane region" description="Helical" evidence="1">
    <location>
        <begin position="145"/>
        <end position="168"/>
    </location>
</feature>
<feature type="transmembrane region" description="Helical" evidence="1">
    <location>
        <begin position="174"/>
        <end position="191"/>
    </location>
</feature>
<proteinExistence type="predicted"/>
<feature type="transmembrane region" description="Helical" evidence="1">
    <location>
        <begin position="1201"/>
        <end position="1221"/>
    </location>
</feature>
<protein>
    <recommendedName>
        <fullName evidence="4">Membrane protein 6-pyruvoyl-tetrahydropterin synthase-related domain-containing protein</fullName>
    </recommendedName>
</protein>
<keyword evidence="1" id="KW-0472">Membrane</keyword>
<gene>
    <name evidence="2" type="ORF">UV06_C0003G0027</name>
</gene>
<feature type="transmembrane region" description="Helical" evidence="1">
    <location>
        <begin position="111"/>
        <end position="133"/>
    </location>
</feature>
<feature type="transmembrane region" description="Helical" evidence="1">
    <location>
        <begin position="433"/>
        <end position="454"/>
    </location>
</feature>